<keyword evidence="2 5" id="KW-0479">Metal-binding</keyword>
<dbReference type="InterPro" id="IPR047109">
    <property type="entry name" value="CAD-like"/>
</dbReference>
<dbReference type="Pfam" id="PF08240">
    <property type="entry name" value="ADH_N"/>
    <property type="match status" value="1"/>
</dbReference>
<keyword evidence="3 5" id="KW-0862">Zinc</keyword>
<evidence type="ECO:0000313" key="7">
    <source>
        <dbReference type="EMBL" id="MBB6107165.1"/>
    </source>
</evidence>
<dbReference type="InterPro" id="IPR011032">
    <property type="entry name" value="GroES-like_sf"/>
</dbReference>
<evidence type="ECO:0000259" key="6">
    <source>
        <dbReference type="SMART" id="SM00829"/>
    </source>
</evidence>
<evidence type="ECO:0000256" key="5">
    <source>
        <dbReference type="RuleBase" id="RU361277"/>
    </source>
</evidence>
<keyword evidence="4 7" id="KW-0560">Oxidoreductase</keyword>
<dbReference type="GO" id="GO:0008270">
    <property type="term" value="F:zinc ion binding"/>
    <property type="evidence" value="ECO:0007669"/>
    <property type="project" value="InterPro"/>
</dbReference>
<dbReference type="Gene3D" id="3.40.50.720">
    <property type="entry name" value="NAD(P)-binding Rossmann-like Domain"/>
    <property type="match status" value="1"/>
</dbReference>
<sequence>MFAVNGYGMTSAKAPLKPISFNRRDPRPHDVAIDILYCGICHADVGLSRGEWGFATYPCVPGHEIVGIVTRVGDAVTKFKVGDRAGVGPLVDSCRTCAPCKEGFEQLCDAGFIPTYMGPDADFGHTYGGYSGAIVVDENYAVTVPASLDPARAAPLLCAGITAWAPLKRAGVGPGTTVGVIGVGGVGHMAIKLAKALGAKTVALTKSPGKVDDAKRLGADDVLVTTDPDAMAASRERFDLLLDTVSMPHDLDGYMALVKRQGELVMVGTPDQIEAKPLSFVFRQKRMSGSFIGGIHEVQELMNFCAAHDIGADIELVPIEQVNEAWRRMIAADVHYRFVIDMATLPKPSA</sequence>
<organism evidence="7 8">
    <name type="scientific">Paraburkholderia bannensis</name>
    <dbReference type="NCBI Taxonomy" id="765414"/>
    <lineage>
        <taxon>Bacteria</taxon>
        <taxon>Pseudomonadati</taxon>
        <taxon>Pseudomonadota</taxon>
        <taxon>Betaproteobacteria</taxon>
        <taxon>Burkholderiales</taxon>
        <taxon>Burkholderiaceae</taxon>
        <taxon>Paraburkholderia</taxon>
    </lineage>
</organism>
<evidence type="ECO:0000313" key="8">
    <source>
        <dbReference type="Proteomes" id="UP000571554"/>
    </source>
</evidence>
<name>A0A7W9U741_9BURK</name>
<comment type="caution">
    <text evidence="7">The sequence shown here is derived from an EMBL/GenBank/DDBJ whole genome shotgun (WGS) entry which is preliminary data.</text>
</comment>
<dbReference type="PANTHER" id="PTHR42683">
    <property type="entry name" value="ALDEHYDE REDUCTASE"/>
    <property type="match status" value="1"/>
</dbReference>
<comment type="cofactor">
    <cofactor evidence="1 5">
        <name>Zn(2+)</name>
        <dbReference type="ChEBI" id="CHEBI:29105"/>
    </cofactor>
</comment>
<dbReference type="Gene3D" id="3.90.180.10">
    <property type="entry name" value="Medium-chain alcohol dehydrogenases, catalytic domain"/>
    <property type="match status" value="1"/>
</dbReference>
<dbReference type="Pfam" id="PF00107">
    <property type="entry name" value="ADH_zinc_N"/>
    <property type="match status" value="1"/>
</dbReference>
<dbReference type="InterPro" id="IPR020843">
    <property type="entry name" value="ER"/>
</dbReference>
<evidence type="ECO:0000256" key="3">
    <source>
        <dbReference type="ARBA" id="ARBA00022833"/>
    </source>
</evidence>
<dbReference type="SMART" id="SM00829">
    <property type="entry name" value="PKS_ER"/>
    <property type="match status" value="1"/>
</dbReference>
<dbReference type="FunFam" id="3.40.50.720:FF:000022">
    <property type="entry name" value="Cinnamyl alcohol dehydrogenase"/>
    <property type="match status" value="1"/>
</dbReference>
<comment type="similarity">
    <text evidence="5">Belongs to the zinc-containing alcohol dehydrogenase family.</text>
</comment>
<keyword evidence="8" id="KW-1185">Reference proteome</keyword>
<protein>
    <submittedName>
        <fullName evidence="7">Putative zinc-type alcohol dehydrogenase-like protein</fullName>
        <ecNumber evidence="7">1.-.-.-</ecNumber>
    </submittedName>
</protein>
<dbReference type="SUPFAM" id="SSF51735">
    <property type="entry name" value="NAD(P)-binding Rossmann-fold domains"/>
    <property type="match status" value="1"/>
</dbReference>
<feature type="domain" description="Enoyl reductase (ER)" evidence="6">
    <location>
        <begin position="8"/>
        <end position="340"/>
    </location>
</feature>
<dbReference type="RefSeq" id="WP_183733670.1">
    <property type="nucleotide sequence ID" value="NZ_JACHBW010000045.1"/>
</dbReference>
<gene>
    <name evidence="7" type="ORF">F4827_007047</name>
</gene>
<dbReference type="CDD" id="cd05283">
    <property type="entry name" value="CAD1"/>
    <property type="match status" value="1"/>
</dbReference>
<dbReference type="InterPro" id="IPR002328">
    <property type="entry name" value="ADH_Zn_CS"/>
</dbReference>
<dbReference type="PROSITE" id="PS00059">
    <property type="entry name" value="ADH_ZINC"/>
    <property type="match status" value="1"/>
</dbReference>
<dbReference type="GO" id="GO:0008106">
    <property type="term" value="F:alcohol dehydrogenase (NADP+) activity"/>
    <property type="evidence" value="ECO:0007669"/>
    <property type="project" value="UniProtKB-ARBA"/>
</dbReference>
<dbReference type="InterPro" id="IPR013154">
    <property type="entry name" value="ADH-like_N"/>
</dbReference>
<dbReference type="InterPro" id="IPR036291">
    <property type="entry name" value="NAD(P)-bd_dom_sf"/>
</dbReference>
<dbReference type="Proteomes" id="UP000571554">
    <property type="component" value="Unassembled WGS sequence"/>
</dbReference>
<evidence type="ECO:0000256" key="2">
    <source>
        <dbReference type="ARBA" id="ARBA00022723"/>
    </source>
</evidence>
<accession>A0A7W9U741</accession>
<reference evidence="7 8" key="1">
    <citation type="submission" date="2020-08" db="EMBL/GenBank/DDBJ databases">
        <title>Above-ground endophytic microbial communities from plants in different locations in the United States.</title>
        <authorList>
            <person name="Frank C."/>
        </authorList>
    </citation>
    <scope>NUCLEOTIDE SEQUENCE [LARGE SCALE GENOMIC DNA]</scope>
    <source>
        <strain evidence="7 8">WP4_2_2</strain>
    </source>
</reference>
<dbReference type="EC" id="1.-.-.-" evidence="7"/>
<dbReference type="EMBL" id="JACHBW010000045">
    <property type="protein sequence ID" value="MBB6107165.1"/>
    <property type="molecule type" value="Genomic_DNA"/>
</dbReference>
<evidence type="ECO:0000256" key="4">
    <source>
        <dbReference type="ARBA" id="ARBA00023002"/>
    </source>
</evidence>
<evidence type="ECO:0000256" key="1">
    <source>
        <dbReference type="ARBA" id="ARBA00001947"/>
    </source>
</evidence>
<dbReference type="SUPFAM" id="SSF50129">
    <property type="entry name" value="GroES-like"/>
    <property type="match status" value="1"/>
</dbReference>
<proteinExistence type="inferred from homology"/>
<dbReference type="AlphaFoldDB" id="A0A7W9U741"/>
<dbReference type="InterPro" id="IPR013149">
    <property type="entry name" value="ADH-like_C"/>
</dbReference>